<reference evidence="8" key="1">
    <citation type="journal article" date="2023" name="Commun. Biol.">
        <title>Genome analysis of Parmales, the sister group of diatoms, reveals the evolutionary specialization of diatoms from phago-mixotrophs to photoautotrophs.</title>
        <authorList>
            <person name="Ban H."/>
            <person name="Sato S."/>
            <person name="Yoshikawa S."/>
            <person name="Yamada K."/>
            <person name="Nakamura Y."/>
            <person name="Ichinomiya M."/>
            <person name="Sato N."/>
            <person name="Blanc-Mathieu R."/>
            <person name="Endo H."/>
            <person name="Kuwata A."/>
            <person name="Ogata H."/>
        </authorList>
    </citation>
    <scope>NUCLEOTIDE SEQUENCE [LARGE SCALE GENOMIC DNA]</scope>
    <source>
        <strain evidence="8">NIES 3700</strain>
    </source>
</reference>
<dbReference type="GO" id="GO:0003951">
    <property type="term" value="F:NAD+ kinase activity"/>
    <property type="evidence" value="ECO:0007669"/>
    <property type="project" value="InterPro"/>
</dbReference>
<dbReference type="Proteomes" id="UP001165122">
    <property type="component" value="Unassembled WGS sequence"/>
</dbReference>
<keyword evidence="2" id="KW-0808">Transferase</keyword>
<proteinExistence type="inferred from homology"/>
<feature type="chain" id="PRO_5040980608" evidence="6">
    <location>
        <begin position="20"/>
        <end position="399"/>
    </location>
</feature>
<evidence type="ECO:0000256" key="2">
    <source>
        <dbReference type="ARBA" id="ARBA00022679"/>
    </source>
</evidence>
<feature type="signal peptide" evidence="6">
    <location>
        <begin position="1"/>
        <end position="19"/>
    </location>
</feature>
<dbReference type="AlphaFoldDB" id="A0A9W7DN20"/>
<name>A0A9W7DN20_9STRA</name>
<gene>
    <name evidence="7" type="ORF">TrLO_g863</name>
</gene>
<dbReference type="InterPro" id="IPR016064">
    <property type="entry name" value="NAD/diacylglycerol_kinase_sf"/>
</dbReference>
<comment type="similarity">
    <text evidence="1">Belongs to the NAD kinase family.</text>
</comment>
<keyword evidence="6" id="KW-0732">Signal</keyword>
<dbReference type="SUPFAM" id="SSF111331">
    <property type="entry name" value="NAD kinase/diacylglycerol kinase-like"/>
    <property type="match status" value="1"/>
</dbReference>
<keyword evidence="5" id="KW-0520">NAD</keyword>
<keyword evidence="3" id="KW-0418">Kinase</keyword>
<dbReference type="GO" id="GO:0019674">
    <property type="term" value="P:NAD+ metabolic process"/>
    <property type="evidence" value="ECO:0007669"/>
    <property type="project" value="InterPro"/>
</dbReference>
<evidence type="ECO:0000313" key="8">
    <source>
        <dbReference type="Proteomes" id="UP001165122"/>
    </source>
</evidence>
<dbReference type="Pfam" id="PF01513">
    <property type="entry name" value="NAD_kinase"/>
    <property type="match status" value="1"/>
</dbReference>
<dbReference type="HAMAP" id="MF_00361">
    <property type="entry name" value="NAD_kinase"/>
    <property type="match status" value="1"/>
</dbReference>
<dbReference type="GO" id="GO:0006741">
    <property type="term" value="P:NADP+ biosynthetic process"/>
    <property type="evidence" value="ECO:0007669"/>
    <property type="project" value="InterPro"/>
</dbReference>
<sequence length="399" mass="43351">MLNFVLILSVFLLLSPTQTFVIRPLPKPPSSTSTVLNQAPPSSNTFDLQWCSQDECTETLREAVVNDEIFFQSPATGQVILTHTEPPSTPLSLLILLKKTSNPTKTLLLSLPSLIPHFKISVEQRVYDALTAHDSSFSEHLTVFTPYNSPPPSQIITIGGDGLLLYVSQIFQKSCPPILPIAGGTLGFLTPHSKENMLNVILSSSGHTPNDSTTPIKLTLRMRLYCRIYSSSNVIIHSQNVLNECSIHRSTDYLTSLLLTVDSESLAPVQADGIILSTPTGSTAYSMAAGGSVVHPGVAGICVQPICPHVLSFRGMVFPDYCRVVVEAGGGRGGGTEVNFDGRGRRVLEVGDRVEVCMSKYPIPTVCEKGDTQDWVQGLSSCFGFNRRKVQGENEDDEE</sequence>
<organism evidence="7 8">
    <name type="scientific">Triparma laevis f. longispina</name>
    <dbReference type="NCBI Taxonomy" id="1714387"/>
    <lineage>
        <taxon>Eukaryota</taxon>
        <taxon>Sar</taxon>
        <taxon>Stramenopiles</taxon>
        <taxon>Ochrophyta</taxon>
        <taxon>Bolidophyceae</taxon>
        <taxon>Parmales</taxon>
        <taxon>Triparmaceae</taxon>
        <taxon>Triparma</taxon>
    </lineage>
</organism>
<evidence type="ECO:0000256" key="5">
    <source>
        <dbReference type="ARBA" id="ARBA00023027"/>
    </source>
</evidence>
<dbReference type="InterPro" id="IPR002504">
    <property type="entry name" value="NADK"/>
</dbReference>
<dbReference type="InterPro" id="IPR017437">
    <property type="entry name" value="ATP-NAD_kinase_PpnK-typ_C"/>
</dbReference>
<evidence type="ECO:0000256" key="4">
    <source>
        <dbReference type="ARBA" id="ARBA00022857"/>
    </source>
</evidence>
<dbReference type="EMBL" id="BRXW01000364">
    <property type="protein sequence ID" value="GMH48170.1"/>
    <property type="molecule type" value="Genomic_DNA"/>
</dbReference>
<evidence type="ECO:0000256" key="6">
    <source>
        <dbReference type="SAM" id="SignalP"/>
    </source>
</evidence>
<dbReference type="InterPro" id="IPR017438">
    <property type="entry name" value="ATP-NAD_kinase_N"/>
</dbReference>
<dbReference type="OrthoDB" id="24581at2759"/>
<keyword evidence="8" id="KW-1185">Reference proteome</keyword>
<protein>
    <submittedName>
        <fullName evidence="7">Uncharacterized protein</fullName>
    </submittedName>
</protein>
<comment type="caution">
    <text evidence="7">The sequence shown here is derived from an EMBL/GenBank/DDBJ whole genome shotgun (WGS) entry which is preliminary data.</text>
</comment>
<accession>A0A9W7DN20</accession>
<dbReference type="Pfam" id="PF20143">
    <property type="entry name" value="NAD_kinase_C"/>
    <property type="match status" value="1"/>
</dbReference>
<evidence type="ECO:0000313" key="7">
    <source>
        <dbReference type="EMBL" id="GMH48170.1"/>
    </source>
</evidence>
<evidence type="ECO:0000256" key="3">
    <source>
        <dbReference type="ARBA" id="ARBA00022777"/>
    </source>
</evidence>
<dbReference type="Gene3D" id="2.60.200.30">
    <property type="entry name" value="Probable inorganic polyphosphate/atp-NAD kinase, domain 2"/>
    <property type="match status" value="1"/>
</dbReference>
<dbReference type="PANTHER" id="PTHR20275">
    <property type="entry name" value="NAD KINASE"/>
    <property type="match status" value="1"/>
</dbReference>
<evidence type="ECO:0000256" key="1">
    <source>
        <dbReference type="ARBA" id="ARBA00010995"/>
    </source>
</evidence>
<dbReference type="Gene3D" id="3.40.50.10330">
    <property type="entry name" value="Probable inorganic polyphosphate/atp-NAD kinase, domain 1"/>
    <property type="match status" value="1"/>
</dbReference>
<keyword evidence="4" id="KW-0521">NADP</keyword>
<dbReference type="PANTHER" id="PTHR20275:SF0">
    <property type="entry name" value="NAD KINASE"/>
    <property type="match status" value="1"/>
</dbReference>